<feature type="compositionally biased region" description="Polar residues" evidence="2">
    <location>
        <begin position="63"/>
        <end position="76"/>
    </location>
</feature>
<evidence type="ECO:0000256" key="1">
    <source>
        <dbReference type="SAM" id="Coils"/>
    </source>
</evidence>
<keyword evidence="1" id="KW-0175">Coiled coil</keyword>
<organism evidence="3 4">
    <name type="scientific">Stylonychia lemnae</name>
    <name type="common">Ciliate</name>
    <dbReference type="NCBI Taxonomy" id="5949"/>
    <lineage>
        <taxon>Eukaryota</taxon>
        <taxon>Sar</taxon>
        <taxon>Alveolata</taxon>
        <taxon>Ciliophora</taxon>
        <taxon>Intramacronucleata</taxon>
        <taxon>Spirotrichea</taxon>
        <taxon>Stichotrichia</taxon>
        <taxon>Sporadotrichida</taxon>
        <taxon>Oxytrichidae</taxon>
        <taxon>Stylonychinae</taxon>
        <taxon>Stylonychia</taxon>
    </lineage>
</organism>
<feature type="region of interest" description="Disordered" evidence="2">
    <location>
        <begin position="576"/>
        <end position="618"/>
    </location>
</feature>
<feature type="coiled-coil region" evidence="1">
    <location>
        <begin position="100"/>
        <end position="134"/>
    </location>
</feature>
<feature type="compositionally biased region" description="Low complexity" evidence="2">
    <location>
        <begin position="13"/>
        <end position="26"/>
    </location>
</feature>
<evidence type="ECO:0000256" key="2">
    <source>
        <dbReference type="SAM" id="MobiDB-lite"/>
    </source>
</evidence>
<feature type="region of interest" description="Disordered" evidence="2">
    <location>
        <begin position="1"/>
        <end position="26"/>
    </location>
</feature>
<reference evidence="3 4" key="1">
    <citation type="submission" date="2014-06" db="EMBL/GenBank/DDBJ databases">
        <authorList>
            <person name="Swart Estienne"/>
        </authorList>
    </citation>
    <scope>NUCLEOTIDE SEQUENCE [LARGE SCALE GENOMIC DNA]</scope>
    <source>
        <strain evidence="3 4">130c</strain>
    </source>
</reference>
<dbReference type="OrthoDB" id="298720at2759"/>
<dbReference type="EMBL" id="CCKQ01005453">
    <property type="protein sequence ID" value="CDW76691.1"/>
    <property type="molecule type" value="Genomic_DNA"/>
</dbReference>
<feature type="region of interest" description="Disordered" evidence="2">
    <location>
        <begin position="49"/>
        <end position="76"/>
    </location>
</feature>
<name>A0A078A7C1_STYLE</name>
<proteinExistence type="predicted"/>
<gene>
    <name evidence="3" type="primary">Contig13184.g14064</name>
    <name evidence="3" type="ORF">STYLEM_5652</name>
</gene>
<evidence type="ECO:0000313" key="3">
    <source>
        <dbReference type="EMBL" id="CDW76691.1"/>
    </source>
</evidence>
<sequence>MQSSVQGAQNFDTTSKNSNTQSSKNANYLQQLSQPINLNNSNTLKKNQTYQQSPVKQAGKQVNGKSAQSSNQSNDLQTVMRQIKEYEFEIINYKATTKSYENADLIIENLKRDIEQLNKRIIISEQARVDLQEQLAQSGKSENLSNEREVKYNSLLIQENQELRNIINAKDVQLREKDQEIDYLRRLLSENELEKQEMKVVVEETLAKYTMEESSVFESETKRTLLQIEYERSLDEYNGKLREQYDIIDSLRKEMDKLYQKAKDLENENKQKDLKYNLLESDLKKEQDKTKKMNELEKILADIKSQRDMLLKQIEQLKKEKDAINKKFEEMREELERLTIKIREEYLRYKETLEDLNRALAEKDEQLAKQDNLIKNLTQKQLDQDKQMLKLQRSQDAYDDLKKQNQDLQDQINQLKNYKEDLEQNMLMSNKLLEDKTYGQTDLLQRIRELMNELQATKAENDSMKKQLASLRASQEIYIPDKQDATDVELAKYINDYPDRNKLRIMFMKESEGVYQFGSRRVYVKVERDKIQGGGFLSIEEFIDIYTPMELDRVDRNDPLKRFSEKVAVQKTLALNSPTRSPERTKSQGRQLQTQFGNGQVNISNQNNGGRPRLISPK</sequence>
<keyword evidence="4" id="KW-1185">Reference proteome</keyword>
<dbReference type="AlphaFoldDB" id="A0A078A7C1"/>
<dbReference type="Proteomes" id="UP000039865">
    <property type="component" value="Unassembled WGS sequence"/>
</dbReference>
<accession>A0A078A7C1</accession>
<protein>
    <submittedName>
        <fullName evidence="3">Gas2 domain containing protein</fullName>
    </submittedName>
</protein>
<dbReference type="InParanoid" id="A0A078A7C1"/>
<dbReference type="SUPFAM" id="SSF143575">
    <property type="entry name" value="GAS2 domain-like"/>
    <property type="match status" value="1"/>
</dbReference>
<feature type="compositionally biased region" description="Polar residues" evidence="2">
    <location>
        <begin position="1"/>
        <end position="12"/>
    </location>
</feature>
<feature type="coiled-coil region" evidence="1">
    <location>
        <begin position="234"/>
        <end position="474"/>
    </location>
</feature>
<dbReference type="OMA" id="QYANEGS"/>
<feature type="compositionally biased region" description="Polar residues" evidence="2">
    <location>
        <begin position="588"/>
        <end position="609"/>
    </location>
</feature>
<dbReference type="GO" id="GO:0008017">
    <property type="term" value="F:microtubule binding"/>
    <property type="evidence" value="ECO:0007669"/>
    <property type="project" value="InterPro"/>
</dbReference>
<evidence type="ECO:0000313" key="4">
    <source>
        <dbReference type="Proteomes" id="UP000039865"/>
    </source>
</evidence>
<dbReference type="InterPro" id="IPR036534">
    <property type="entry name" value="GAR_dom_sf"/>
</dbReference>